<dbReference type="EMBL" id="KQ001656">
    <property type="protein sequence ID" value="KJP88894.1"/>
    <property type="molecule type" value="Genomic_DNA"/>
</dbReference>
<accession>A0A0D9QPA9</accession>
<protein>
    <recommendedName>
        <fullName evidence="3">Sde2 N-terminal ubiquitin domain-containing protein</fullName>
    </recommendedName>
</protein>
<organism evidence="1 2">
    <name type="scientific">Plasmodium fragile</name>
    <dbReference type="NCBI Taxonomy" id="5857"/>
    <lineage>
        <taxon>Eukaryota</taxon>
        <taxon>Sar</taxon>
        <taxon>Alveolata</taxon>
        <taxon>Apicomplexa</taxon>
        <taxon>Aconoidasida</taxon>
        <taxon>Haemosporida</taxon>
        <taxon>Plasmodiidae</taxon>
        <taxon>Plasmodium</taxon>
        <taxon>Plasmodium (Plasmodium)</taxon>
    </lineage>
</organism>
<sequence length="349" mass="41225">MTSNYIIHIGNNIVNKRLKISEYLNKYERRIIEKNASAFFYILINLIFDVPIERFRLVINRKYIFLKKKKKKIDVVFTITKKLLIMNNISIKERFLRFGDGSGLDESDTTWCVTWADYFPPSEHSLNPTTWETPVINDANFNLLPTWRFRPKTVLLDNAIKKNNQIINEKKDISHHSIMSNILTNANEERLVDSKRFLHTYDEHPFYGSRPSNHFLNLVGSITSEYKKEVKKKLSSYNSFYFKEIKNKMNHFKSMSSEEYYCPRTNTHCDENGKVHISASENNFAEKRSIILIKKNENKSAVNIFDEFLDIYVLFRLKGGKGGFGANLRNKKRKKKKKKKMFLMMLQEI</sequence>
<evidence type="ECO:0000313" key="1">
    <source>
        <dbReference type="EMBL" id="KJP88894.1"/>
    </source>
</evidence>
<dbReference type="Proteomes" id="UP000054561">
    <property type="component" value="Unassembled WGS sequence"/>
</dbReference>
<dbReference type="OrthoDB" id="392591at2759"/>
<evidence type="ECO:0008006" key="3">
    <source>
        <dbReference type="Google" id="ProtNLM"/>
    </source>
</evidence>
<keyword evidence="2" id="KW-1185">Reference proteome</keyword>
<proteinExistence type="predicted"/>
<dbReference type="VEuPathDB" id="PlasmoDB:AK88_01388"/>
<reference evidence="1 2" key="1">
    <citation type="submission" date="2014-03" db="EMBL/GenBank/DDBJ databases">
        <title>The Genome Sequence of Plasmodium fragile nilgiri.</title>
        <authorList>
            <consortium name="The Broad Institute Genomics Platform"/>
            <consortium name="The Broad Institute Genome Sequencing Center for Infectious Disease"/>
            <person name="Neafsey D."/>
            <person name="Duraisingh M."/>
            <person name="Young S.K."/>
            <person name="Zeng Q."/>
            <person name="Gargeya S."/>
            <person name="Abouelleil A."/>
            <person name="Alvarado L."/>
            <person name="Chapman S.B."/>
            <person name="Gainer-Dewar J."/>
            <person name="Goldberg J."/>
            <person name="Griggs A."/>
            <person name="Gujja S."/>
            <person name="Hansen M."/>
            <person name="Howarth C."/>
            <person name="Imamovic A."/>
            <person name="Larimer J."/>
            <person name="Pearson M."/>
            <person name="Poon T.W."/>
            <person name="Priest M."/>
            <person name="Roberts A."/>
            <person name="Saif S."/>
            <person name="Shea T."/>
            <person name="Sykes S."/>
            <person name="Wortman J."/>
            <person name="Nusbaum C."/>
            <person name="Birren B."/>
        </authorList>
    </citation>
    <scope>NUCLEOTIDE SEQUENCE [LARGE SCALE GENOMIC DNA]</scope>
    <source>
        <strain evidence="2">nilgiri</strain>
    </source>
</reference>
<name>A0A0D9QPA9_PLAFR</name>
<dbReference type="AlphaFoldDB" id="A0A0D9QPA9"/>
<dbReference type="RefSeq" id="XP_012334446.1">
    <property type="nucleotide sequence ID" value="XM_012479023.1"/>
</dbReference>
<evidence type="ECO:0000313" key="2">
    <source>
        <dbReference type="Proteomes" id="UP000054561"/>
    </source>
</evidence>
<dbReference type="OMA" id="NPLMNEK"/>
<gene>
    <name evidence="1" type="ORF">AK88_01388</name>
</gene>
<dbReference type="GeneID" id="24266702"/>